<evidence type="ECO:0000259" key="4">
    <source>
        <dbReference type="Pfam" id="PF01717"/>
    </source>
</evidence>
<keyword evidence="5" id="KW-0808">Transferase</keyword>
<dbReference type="Gene3D" id="3.20.20.210">
    <property type="match status" value="1"/>
</dbReference>
<comment type="cofactor">
    <cofactor evidence="1">
        <name>Zn(2+)</name>
        <dbReference type="ChEBI" id="CHEBI:29105"/>
    </cofactor>
</comment>
<name>A0A6J4US17_9BACT</name>
<organism evidence="5">
    <name type="scientific">uncultured Thermomicrobiales bacterium</name>
    <dbReference type="NCBI Taxonomy" id="1645740"/>
    <lineage>
        <taxon>Bacteria</taxon>
        <taxon>Pseudomonadati</taxon>
        <taxon>Thermomicrobiota</taxon>
        <taxon>Thermomicrobia</taxon>
        <taxon>Thermomicrobiales</taxon>
        <taxon>environmental samples</taxon>
    </lineage>
</organism>
<dbReference type="GO" id="GO:0003871">
    <property type="term" value="F:5-methyltetrahydropteroyltriglutamate-homocysteine S-methyltransferase activity"/>
    <property type="evidence" value="ECO:0007669"/>
    <property type="project" value="UniProtKB-EC"/>
</dbReference>
<accession>A0A6J4US17</accession>
<gene>
    <name evidence="5" type="ORF">AVDCRST_MAG88-1146</name>
</gene>
<protein>
    <submittedName>
        <fullName evidence="5">5-methyltetrahydropteroyltriglutamate--homocystei ne methyltransferase</fullName>
        <ecNumber evidence="5">2.1.1.14</ecNumber>
    </submittedName>
</protein>
<dbReference type="GO" id="GO:0009086">
    <property type="term" value="P:methionine biosynthetic process"/>
    <property type="evidence" value="ECO:0007669"/>
    <property type="project" value="InterPro"/>
</dbReference>
<dbReference type="GO" id="GO:0032259">
    <property type="term" value="P:methylation"/>
    <property type="evidence" value="ECO:0007669"/>
    <property type="project" value="UniProtKB-KW"/>
</dbReference>
<dbReference type="Pfam" id="PF01717">
    <property type="entry name" value="Meth_synt_2"/>
    <property type="match status" value="1"/>
</dbReference>
<evidence type="ECO:0000313" key="5">
    <source>
        <dbReference type="EMBL" id="CAA9556432.1"/>
    </source>
</evidence>
<dbReference type="CDD" id="cd03311">
    <property type="entry name" value="CIMS_C_terminal_like"/>
    <property type="match status" value="1"/>
</dbReference>
<proteinExistence type="predicted"/>
<dbReference type="GO" id="GO:0008270">
    <property type="term" value="F:zinc ion binding"/>
    <property type="evidence" value="ECO:0007669"/>
    <property type="project" value="InterPro"/>
</dbReference>
<sequence>TDGEMRRAGFFTAAFYGHLTGLRPLGPDRRQGPAGHDQPPRFEVLEPIAAPDGLGTVAEYCFARGRTTKPLKVTLPGPFTLAGRLMTGDVYQRREEVAWAFVPLVNAELKALVMAGADFIQIDEPSPAIHPDSPADFAALFNAAVEGVEARLAAHLCFGNYAGRPLAKRAYAPVFDQMLRFNVDQFVLEFANRELAELDLCGALAAQREIAVGVVDVKSYYIETPEDVAERIRKVLAFVPAERLSLVPDCGFSQTARWASRAKLRALVAGARIMREELAARG</sequence>
<feature type="domain" description="Cobalamin-independent methionine synthase MetE C-terminal/archaeal" evidence="4">
    <location>
        <begin position="56"/>
        <end position="271"/>
    </location>
</feature>
<dbReference type="InterPro" id="IPR038071">
    <property type="entry name" value="UROD/MetE-like_sf"/>
</dbReference>
<keyword evidence="3" id="KW-0862">Zinc</keyword>
<evidence type="ECO:0000256" key="2">
    <source>
        <dbReference type="ARBA" id="ARBA00022723"/>
    </source>
</evidence>
<keyword evidence="5" id="KW-0489">Methyltransferase</keyword>
<feature type="non-terminal residue" evidence="5">
    <location>
        <position position="1"/>
    </location>
</feature>
<dbReference type="PANTHER" id="PTHR30519">
    <property type="entry name" value="5-METHYLTETRAHYDROPTEROYLTRIGLUTAMATE--HOMOCYSTEINE METHYLTRANSFERASE"/>
    <property type="match status" value="1"/>
</dbReference>
<dbReference type="SUPFAM" id="SSF51726">
    <property type="entry name" value="UROD/MetE-like"/>
    <property type="match status" value="1"/>
</dbReference>
<keyword evidence="2" id="KW-0479">Metal-binding</keyword>
<reference evidence="5" key="1">
    <citation type="submission" date="2020-02" db="EMBL/GenBank/DDBJ databases">
        <authorList>
            <person name="Meier V. D."/>
        </authorList>
    </citation>
    <scope>NUCLEOTIDE SEQUENCE</scope>
    <source>
        <strain evidence="5">AVDCRST_MAG88</strain>
    </source>
</reference>
<evidence type="ECO:0000256" key="3">
    <source>
        <dbReference type="ARBA" id="ARBA00022833"/>
    </source>
</evidence>
<evidence type="ECO:0000256" key="1">
    <source>
        <dbReference type="ARBA" id="ARBA00001947"/>
    </source>
</evidence>
<dbReference type="AlphaFoldDB" id="A0A6J4US17"/>
<dbReference type="EC" id="2.1.1.14" evidence="5"/>
<dbReference type="EMBL" id="CADCWM010000396">
    <property type="protein sequence ID" value="CAA9556432.1"/>
    <property type="molecule type" value="Genomic_DNA"/>
</dbReference>
<dbReference type="InterPro" id="IPR002629">
    <property type="entry name" value="Met_Synth_C/arc"/>
</dbReference>